<proteinExistence type="predicted"/>
<accession>A0A0A8ZTD5</accession>
<name>A0A0A8ZTD5_ARUDO</name>
<reference evidence="1" key="2">
    <citation type="journal article" date="2015" name="Data Brief">
        <title>Shoot transcriptome of the giant reed, Arundo donax.</title>
        <authorList>
            <person name="Barrero R.A."/>
            <person name="Guerrero F.D."/>
            <person name="Moolhuijzen P."/>
            <person name="Goolsby J.A."/>
            <person name="Tidwell J."/>
            <person name="Bellgard S.E."/>
            <person name="Bellgard M.I."/>
        </authorList>
    </citation>
    <scope>NUCLEOTIDE SEQUENCE</scope>
    <source>
        <tissue evidence="1">Shoot tissue taken approximately 20 cm above the soil surface</tissue>
    </source>
</reference>
<sequence length="45" mass="4993">MATEVCNISFPSSLRSKFLKFHGMGSQFVNLLVATPNQEYGWAGK</sequence>
<dbReference type="AlphaFoldDB" id="A0A0A8ZTD5"/>
<dbReference type="EMBL" id="GBRH01256927">
    <property type="protein sequence ID" value="JAD40968.1"/>
    <property type="molecule type" value="Transcribed_RNA"/>
</dbReference>
<reference evidence="1" key="1">
    <citation type="submission" date="2014-09" db="EMBL/GenBank/DDBJ databases">
        <authorList>
            <person name="Magalhaes I.L.F."/>
            <person name="Oliveira U."/>
            <person name="Santos F.R."/>
            <person name="Vidigal T.H.D.A."/>
            <person name="Brescovit A.D."/>
            <person name="Santos A.J."/>
        </authorList>
    </citation>
    <scope>NUCLEOTIDE SEQUENCE</scope>
    <source>
        <tissue evidence="1">Shoot tissue taken approximately 20 cm above the soil surface</tissue>
    </source>
</reference>
<evidence type="ECO:0000313" key="1">
    <source>
        <dbReference type="EMBL" id="JAD40968.1"/>
    </source>
</evidence>
<organism evidence="1">
    <name type="scientific">Arundo donax</name>
    <name type="common">Giant reed</name>
    <name type="synonym">Donax arundinaceus</name>
    <dbReference type="NCBI Taxonomy" id="35708"/>
    <lineage>
        <taxon>Eukaryota</taxon>
        <taxon>Viridiplantae</taxon>
        <taxon>Streptophyta</taxon>
        <taxon>Embryophyta</taxon>
        <taxon>Tracheophyta</taxon>
        <taxon>Spermatophyta</taxon>
        <taxon>Magnoliopsida</taxon>
        <taxon>Liliopsida</taxon>
        <taxon>Poales</taxon>
        <taxon>Poaceae</taxon>
        <taxon>PACMAD clade</taxon>
        <taxon>Arundinoideae</taxon>
        <taxon>Arundineae</taxon>
        <taxon>Arundo</taxon>
    </lineage>
</organism>
<protein>
    <submittedName>
        <fullName evidence="1">Uncharacterized protein</fullName>
    </submittedName>
</protein>